<dbReference type="InterPro" id="IPR008937">
    <property type="entry name" value="Ras-like_GEF"/>
</dbReference>
<evidence type="ECO:0000259" key="4">
    <source>
        <dbReference type="PROSITE" id="PS50009"/>
    </source>
</evidence>
<comment type="caution">
    <text evidence="5">The sequence shown here is derived from an EMBL/GenBank/DDBJ whole genome shotgun (WGS) entry which is preliminary data.</text>
</comment>
<sequence>MAKMRYSEMPRDVSCDSLSALRITENHEESVDGRCRDKSPLSDVETVVPTFNGNDYPLLRKKETAGTESKHHKSYIRPKDPTAQSTGDISKKISHHAARKTVINPPCYDNYGSLPHCAAPHSKSQSLPSNTSIRNYDSFVFDPLRVAPEDFASQLTLLDMPAFRGITPEELVSCGWNKKHKLTVAPNVVAFTRRFNHVSFWTVQEILNGSSTKQRSETLGHFIRIAKKLYDLNNLHSLFAIISALQSASVYRLSKTWACLSKKEKQTFDRLAEVFSDRNNWHTLREHMENLKLPCIPYLGLFLTDLTYIDMAHPHSGGLESEQRRLHKMNNILRVISDYQQSDYSHLVHLPHIQNYLRNVRYIEELQKFVEDDQYKLSLKLEPPSPAASSSSSKESVTETVTSVASLNLSPAKGLSSGSLRLQATAAGAAKFVPTHRKCRSLGTKFRSTSLPRNFHKQGHHHQGYCHQPGWVPSGIFNKTPQVATYTEATSVLQLGEKHLLDDSVLEEQQQQLMHHSPQSPNGRHKHDEGSVCEEGEKLLTRHGSSLLPDADEFAEDMGMQCVLQGCLRRKTMLKEGRKPAVSSWQRYWVQLWASYLVYYPAKSFKG</sequence>
<dbReference type="InParanoid" id="A0A2J7PWV4"/>
<reference evidence="5 6" key="1">
    <citation type="submission" date="2017-12" db="EMBL/GenBank/DDBJ databases">
        <title>Hemimetabolous genomes reveal molecular basis of termite eusociality.</title>
        <authorList>
            <person name="Harrison M.C."/>
            <person name="Jongepier E."/>
            <person name="Robertson H.M."/>
            <person name="Arning N."/>
            <person name="Bitard-Feildel T."/>
            <person name="Chao H."/>
            <person name="Childers C.P."/>
            <person name="Dinh H."/>
            <person name="Doddapaneni H."/>
            <person name="Dugan S."/>
            <person name="Gowin J."/>
            <person name="Greiner C."/>
            <person name="Han Y."/>
            <person name="Hu H."/>
            <person name="Hughes D.S.T."/>
            <person name="Huylmans A.-K."/>
            <person name="Kemena C."/>
            <person name="Kremer L.P.M."/>
            <person name="Lee S.L."/>
            <person name="Lopez-Ezquerra A."/>
            <person name="Mallet L."/>
            <person name="Monroy-Kuhn J.M."/>
            <person name="Moser A."/>
            <person name="Murali S.C."/>
            <person name="Muzny D.M."/>
            <person name="Otani S."/>
            <person name="Piulachs M.-D."/>
            <person name="Poelchau M."/>
            <person name="Qu J."/>
            <person name="Schaub F."/>
            <person name="Wada-Katsumata A."/>
            <person name="Worley K.C."/>
            <person name="Xie Q."/>
            <person name="Ylla G."/>
            <person name="Poulsen M."/>
            <person name="Gibbs R.A."/>
            <person name="Schal C."/>
            <person name="Richards S."/>
            <person name="Belles X."/>
            <person name="Korb J."/>
            <person name="Bornberg-Bauer E."/>
        </authorList>
    </citation>
    <scope>NUCLEOTIDE SEQUENCE [LARGE SCALE GENOMIC DNA]</scope>
    <source>
        <tissue evidence="5">Whole body</tissue>
    </source>
</reference>
<organism evidence="5 6">
    <name type="scientific">Cryptotermes secundus</name>
    <dbReference type="NCBI Taxonomy" id="105785"/>
    <lineage>
        <taxon>Eukaryota</taxon>
        <taxon>Metazoa</taxon>
        <taxon>Ecdysozoa</taxon>
        <taxon>Arthropoda</taxon>
        <taxon>Hexapoda</taxon>
        <taxon>Insecta</taxon>
        <taxon>Pterygota</taxon>
        <taxon>Neoptera</taxon>
        <taxon>Polyneoptera</taxon>
        <taxon>Dictyoptera</taxon>
        <taxon>Blattodea</taxon>
        <taxon>Blattoidea</taxon>
        <taxon>Termitoidae</taxon>
        <taxon>Kalotermitidae</taxon>
        <taxon>Cryptotermitinae</taxon>
        <taxon>Cryptotermes</taxon>
    </lineage>
</organism>
<dbReference type="SUPFAM" id="SSF50729">
    <property type="entry name" value="PH domain-like"/>
    <property type="match status" value="1"/>
</dbReference>
<feature type="region of interest" description="Disordered" evidence="3">
    <location>
        <begin position="64"/>
        <end position="94"/>
    </location>
</feature>
<dbReference type="Proteomes" id="UP000235965">
    <property type="component" value="Unassembled WGS sequence"/>
</dbReference>
<dbReference type="Gene3D" id="2.30.29.30">
    <property type="entry name" value="Pleckstrin-homology domain (PH domain)/Phosphotyrosine-binding domain (PTB)"/>
    <property type="match status" value="1"/>
</dbReference>
<dbReference type="FunCoup" id="A0A2J7PWV4">
    <property type="interactions" value="547"/>
</dbReference>
<keyword evidence="1 2" id="KW-0344">Guanine-nucleotide releasing factor</keyword>
<feature type="compositionally biased region" description="Polar residues" evidence="3">
    <location>
        <begin position="509"/>
        <end position="522"/>
    </location>
</feature>
<dbReference type="GO" id="GO:0005886">
    <property type="term" value="C:plasma membrane"/>
    <property type="evidence" value="ECO:0007669"/>
    <property type="project" value="TreeGrafter"/>
</dbReference>
<evidence type="ECO:0000256" key="2">
    <source>
        <dbReference type="PROSITE-ProRule" id="PRU00168"/>
    </source>
</evidence>
<dbReference type="OrthoDB" id="10254377at2759"/>
<evidence type="ECO:0000256" key="1">
    <source>
        <dbReference type="ARBA" id="ARBA00022658"/>
    </source>
</evidence>
<protein>
    <recommendedName>
        <fullName evidence="4">Ras-GEF domain-containing protein</fullName>
    </recommendedName>
</protein>
<feature type="non-terminal residue" evidence="5">
    <location>
        <position position="607"/>
    </location>
</feature>
<dbReference type="EMBL" id="NEVH01020867">
    <property type="protein sequence ID" value="PNF20815.1"/>
    <property type="molecule type" value="Genomic_DNA"/>
</dbReference>
<name>A0A2J7PWV4_9NEOP</name>
<proteinExistence type="predicted"/>
<feature type="region of interest" description="Disordered" evidence="3">
    <location>
        <begin position="509"/>
        <end position="533"/>
    </location>
</feature>
<dbReference type="InterPro" id="IPR036964">
    <property type="entry name" value="RASGEF_cat_dom_sf"/>
</dbReference>
<dbReference type="CDD" id="cd00155">
    <property type="entry name" value="RasGEF"/>
    <property type="match status" value="1"/>
</dbReference>
<dbReference type="PANTHER" id="PTHR23113:SF368">
    <property type="entry name" value="CELL DIVISION CONTROL PROTEIN 25"/>
    <property type="match status" value="1"/>
</dbReference>
<dbReference type="InterPro" id="IPR001895">
    <property type="entry name" value="RASGEF_cat_dom"/>
</dbReference>
<evidence type="ECO:0000256" key="3">
    <source>
        <dbReference type="SAM" id="MobiDB-lite"/>
    </source>
</evidence>
<evidence type="ECO:0000313" key="5">
    <source>
        <dbReference type="EMBL" id="PNF20815.1"/>
    </source>
</evidence>
<dbReference type="PROSITE" id="PS50009">
    <property type="entry name" value="RASGEF_CAT"/>
    <property type="match status" value="1"/>
</dbReference>
<dbReference type="STRING" id="105785.A0A2J7PWV4"/>
<dbReference type="Pfam" id="PF00617">
    <property type="entry name" value="RasGEF"/>
    <property type="match status" value="1"/>
</dbReference>
<dbReference type="InterPro" id="IPR023578">
    <property type="entry name" value="Ras_GEF_dom_sf"/>
</dbReference>
<gene>
    <name evidence="5" type="ORF">B7P43_G12065</name>
</gene>
<evidence type="ECO:0000313" key="6">
    <source>
        <dbReference type="Proteomes" id="UP000235965"/>
    </source>
</evidence>
<dbReference type="SUPFAM" id="SSF48366">
    <property type="entry name" value="Ras GEF"/>
    <property type="match status" value="1"/>
</dbReference>
<dbReference type="SMART" id="SM00147">
    <property type="entry name" value="RasGEF"/>
    <property type="match status" value="1"/>
</dbReference>
<feature type="domain" description="Ras-GEF" evidence="4">
    <location>
        <begin position="147"/>
        <end position="384"/>
    </location>
</feature>
<dbReference type="AlphaFoldDB" id="A0A2J7PWV4"/>
<dbReference type="InterPro" id="IPR011993">
    <property type="entry name" value="PH-like_dom_sf"/>
</dbReference>
<dbReference type="GO" id="GO:0007265">
    <property type="term" value="P:Ras protein signal transduction"/>
    <property type="evidence" value="ECO:0007669"/>
    <property type="project" value="TreeGrafter"/>
</dbReference>
<dbReference type="Gene3D" id="1.10.840.10">
    <property type="entry name" value="Ras guanine-nucleotide exchange factors catalytic domain"/>
    <property type="match status" value="1"/>
</dbReference>
<dbReference type="PANTHER" id="PTHR23113">
    <property type="entry name" value="GUANINE NUCLEOTIDE EXCHANGE FACTOR"/>
    <property type="match status" value="1"/>
</dbReference>
<keyword evidence="6" id="KW-1185">Reference proteome</keyword>
<accession>A0A2J7PWV4</accession>
<dbReference type="GO" id="GO:0005085">
    <property type="term" value="F:guanyl-nucleotide exchange factor activity"/>
    <property type="evidence" value="ECO:0007669"/>
    <property type="project" value="UniProtKB-KW"/>
</dbReference>